<feature type="compositionally biased region" description="Pro residues" evidence="1">
    <location>
        <begin position="65"/>
        <end position="75"/>
    </location>
</feature>
<dbReference type="Proteomes" id="UP001396334">
    <property type="component" value="Unassembled WGS sequence"/>
</dbReference>
<proteinExistence type="predicted"/>
<dbReference type="EMBL" id="JBBPBN010000406">
    <property type="protein sequence ID" value="KAK8487157.1"/>
    <property type="molecule type" value="Genomic_DNA"/>
</dbReference>
<protein>
    <submittedName>
        <fullName evidence="2">Uncharacterized protein</fullName>
    </submittedName>
</protein>
<name>A0ABR2A382_9ROSI</name>
<keyword evidence="3" id="KW-1185">Reference proteome</keyword>
<gene>
    <name evidence="2" type="ORF">V6N11_013688</name>
</gene>
<feature type="compositionally biased region" description="Low complexity" evidence="1">
    <location>
        <begin position="54"/>
        <end position="64"/>
    </location>
</feature>
<comment type="caution">
    <text evidence="2">The sequence shown here is derived from an EMBL/GenBank/DDBJ whole genome shotgun (WGS) entry which is preliminary data.</text>
</comment>
<feature type="region of interest" description="Disordered" evidence="1">
    <location>
        <begin position="54"/>
        <end position="103"/>
    </location>
</feature>
<evidence type="ECO:0000313" key="3">
    <source>
        <dbReference type="Proteomes" id="UP001396334"/>
    </source>
</evidence>
<feature type="compositionally biased region" description="Basic residues" evidence="1">
    <location>
        <begin position="14"/>
        <end position="24"/>
    </location>
</feature>
<evidence type="ECO:0000256" key="1">
    <source>
        <dbReference type="SAM" id="MobiDB-lite"/>
    </source>
</evidence>
<sequence>MIPKLSPSTTIHHLPSRLKNHHPSSTKPYSPETITLGIWPFLITKHSSSSPLDLKPSLTPVCGPTSPPPVVPTSSPPTSQSRGRRVPTRLPPTREAGGKSKLTSGKLEAEFQMFSSNQFDAASAFSGGGFMPSQSSQFANSTPSQSRDTQGLLPVTVVVQFRWFVLTNHNLLSVEILLTDGFGSSCYFPPKV</sequence>
<accession>A0ABR2A382</accession>
<organism evidence="2 3">
    <name type="scientific">Hibiscus sabdariffa</name>
    <name type="common">roselle</name>
    <dbReference type="NCBI Taxonomy" id="183260"/>
    <lineage>
        <taxon>Eukaryota</taxon>
        <taxon>Viridiplantae</taxon>
        <taxon>Streptophyta</taxon>
        <taxon>Embryophyta</taxon>
        <taxon>Tracheophyta</taxon>
        <taxon>Spermatophyta</taxon>
        <taxon>Magnoliopsida</taxon>
        <taxon>eudicotyledons</taxon>
        <taxon>Gunneridae</taxon>
        <taxon>Pentapetalae</taxon>
        <taxon>rosids</taxon>
        <taxon>malvids</taxon>
        <taxon>Malvales</taxon>
        <taxon>Malvaceae</taxon>
        <taxon>Malvoideae</taxon>
        <taxon>Hibiscus</taxon>
    </lineage>
</organism>
<evidence type="ECO:0000313" key="2">
    <source>
        <dbReference type="EMBL" id="KAK8487157.1"/>
    </source>
</evidence>
<feature type="region of interest" description="Disordered" evidence="1">
    <location>
        <begin position="1"/>
        <end position="30"/>
    </location>
</feature>
<reference evidence="2 3" key="1">
    <citation type="journal article" date="2024" name="G3 (Bethesda)">
        <title>Genome assembly of Hibiscus sabdariffa L. provides insights into metabolisms of medicinal natural products.</title>
        <authorList>
            <person name="Kim T."/>
        </authorList>
    </citation>
    <scope>NUCLEOTIDE SEQUENCE [LARGE SCALE GENOMIC DNA]</scope>
    <source>
        <strain evidence="2">TK-2024</strain>
        <tissue evidence="2">Old leaves</tissue>
    </source>
</reference>
<feature type="compositionally biased region" description="Polar residues" evidence="1">
    <location>
        <begin position="1"/>
        <end position="11"/>
    </location>
</feature>